<sequence>VVTVRDHRGRVKGQQTINNSLTDEVRVNLMKKITDGDAYPEMLVPVRIICLLSNMSWTSMKMVGTNHSTSGVVNNQVTTEFSISGSKPIDTFDGSASISTVFLLSNSAQIGSASGDEIDPNVQIDDNDTIDVTYKIILSRSPDVSDDLMVRLGDILRGVDQN</sequence>
<feature type="non-terminal residue" evidence="1">
    <location>
        <position position="162"/>
    </location>
</feature>
<reference evidence="1" key="1">
    <citation type="submission" date="2018-05" db="EMBL/GenBank/DDBJ databases">
        <authorList>
            <person name="Lanie J.A."/>
            <person name="Ng W.-L."/>
            <person name="Kazmierczak K.M."/>
            <person name="Andrzejewski T.M."/>
            <person name="Davidsen T.M."/>
            <person name="Wayne K.J."/>
            <person name="Tettelin H."/>
            <person name="Glass J.I."/>
            <person name="Rusch D."/>
            <person name="Podicherti R."/>
            <person name="Tsui H.-C.T."/>
            <person name="Winkler M.E."/>
        </authorList>
    </citation>
    <scope>NUCLEOTIDE SEQUENCE</scope>
</reference>
<accession>A0A382CNZ6</accession>
<feature type="non-terminal residue" evidence="1">
    <location>
        <position position="1"/>
    </location>
</feature>
<proteinExistence type="predicted"/>
<evidence type="ECO:0000313" key="1">
    <source>
        <dbReference type="EMBL" id="SVB27850.1"/>
    </source>
</evidence>
<organism evidence="1">
    <name type="scientific">marine metagenome</name>
    <dbReference type="NCBI Taxonomy" id="408172"/>
    <lineage>
        <taxon>unclassified sequences</taxon>
        <taxon>metagenomes</taxon>
        <taxon>ecological metagenomes</taxon>
    </lineage>
</organism>
<name>A0A382CNZ6_9ZZZZ</name>
<protein>
    <submittedName>
        <fullName evidence="1">Uncharacterized protein</fullName>
    </submittedName>
</protein>
<dbReference type="EMBL" id="UINC01035441">
    <property type="protein sequence ID" value="SVB27850.1"/>
    <property type="molecule type" value="Genomic_DNA"/>
</dbReference>
<dbReference type="AlphaFoldDB" id="A0A382CNZ6"/>
<gene>
    <name evidence="1" type="ORF">METZ01_LOCUS180704</name>
</gene>